<dbReference type="Gene3D" id="3.40.605.10">
    <property type="entry name" value="Aldehyde Dehydrogenase, Chain A, domain 1"/>
    <property type="match status" value="1"/>
</dbReference>
<name>A0AAJ2HFK5_9MICO</name>
<reference evidence="3 4" key="1">
    <citation type="submission" date="2021-06" db="EMBL/GenBank/DDBJ databases">
        <title>Genome-based taxonomic framework of Microbacterium strains isolated from marine environment, the description of four new species and reclassification of four preexisting species.</title>
        <authorList>
            <person name="Lee S.D."/>
            <person name="Kim S.-M."/>
            <person name="Byeon Y.-S."/>
            <person name="Yang H.L."/>
            <person name="Kim I.S."/>
        </authorList>
    </citation>
    <scope>NUCLEOTIDE SEQUENCE [LARGE SCALE GENOMIC DNA]</scope>
    <source>
        <strain evidence="3 4">KACC 20514</strain>
    </source>
</reference>
<evidence type="ECO:0000313" key="4">
    <source>
        <dbReference type="Proteomes" id="UP001183582"/>
    </source>
</evidence>
<dbReference type="InterPro" id="IPR016161">
    <property type="entry name" value="Ald_DH/histidinol_DH"/>
</dbReference>
<proteinExistence type="predicted"/>
<dbReference type="RefSeq" id="WP_310890612.1">
    <property type="nucleotide sequence ID" value="NZ_BAAAGR010000001.1"/>
</dbReference>
<dbReference type="GeneID" id="301457230"/>
<feature type="domain" description="Aldehyde dehydrogenase" evidence="2">
    <location>
        <begin position="192"/>
        <end position="361"/>
    </location>
</feature>
<evidence type="ECO:0000313" key="3">
    <source>
        <dbReference type="EMBL" id="MDS0244642.1"/>
    </source>
</evidence>
<comment type="caution">
    <text evidence="3">The sequence shown here is derived from an EMBL/GenBank/DDBJ whole genome shotgun (WGS) entry which is preliminary data.</text>
</comment>
<dbReference type="Pfam" id="PF00171">
    <property type="entry name" value="Aldedh"/>
    <property type="match status" value="1"/>
</dbReference>
<dbReference type="InterPro" id="IPR016162">
    <property type="entry name" value="Ald_DH_N"/>
</dbReference>
<keyword evidence="1" id="KW-0560">Oxidoreductase</keyword>
<dbReference type="InterPro" id="IPR015590">
    <property type="entry name" value="Aldehyde_DH_dom"/>
</dbReference>
<sequence length="597" mass="62882">MPQASHLAAPSASATVAGLTDTERATVDAALDGLRRGARTWRHLTLSQRARLFDRLHDTIAAGAEEWADAASRAKGLDPGHPSRGEEWLSGPYAALVATAAYARTLRTLARGASPLDDVALASAPGGRVRAHVFPGDLSDRLVLSGYTGEVWFTPGTTAADARRRAGLAQRDPQAPGGVGLVLGAGNITSIPVQDVFTELLAHNRVVLLKLNPLQDALLPILRQVLAPLISGGYLRIVRGGGAVGAHLTAHSGIDHVHITGAAETFDAIVWGPPSGATTRRRREGRPKLKVPISAELGGVSPIIVVPGRWSAADLRFQAEHIATMRLHNAGHNCIAGQVVILSADWPQRNAFLKELRRALAAAPARPVWYPSGATSVAAAAASFPHALRVGGERLLVELRPDDDATPMEQTEYFAPVLGVQTLAGDGQEFLDRAVAYANDRLAGSLGANLLIDPETERALGSGFEEAVAALRHGAIAINTWTGFVFLTPTLTWNAFPGGTLADIGSGTGVVHNALLLDDVERSIGRAPFRPFPRSLSALIPGRAGIFSVLPKPPWFVGARTGASVSAGFTRFRARGGLRSIRAVGGLVPTFLRALRA</sequence>
<gene>
    <name evidence="3" type="ORF">KZC50_03340</name>
</gene>
<dbReference type="SUPFAM" id="SSF53720">
    <property type="entry name" value="ALDH-like"/>
    <property type="match status" value="2"/>
</dbReference>
<evidence type="ECO:0000259" key="2">
    <source>
        <dbReference type="Pfam" id="PF00171"/>
    </source>
</evidence>
<dbReference type="InterPro" id="IPR016163">
    <property type="entry name" value="Ald_DH_C"/>
</dbReference>
<accession>A0AAJ2HFK5</accession>
<dbReference type="Proteomes" id="UP001183582">
    <property type="component" value="Unassembled WGS sequence"/>
</dbReference>
<evidence type="ECO:0000256" key="1">
    <source>
        <dbReference type="ARBA" id="ARBA00023002"/>
    </source>
</evidence>
<dbReference type="GO" id="GO:0016620">
    <property type="term" value="F:oxidoreductase activity, acting on the aldehyde or oxo group of donors, NAD or NADP as acceptor"/>
    <property type="evidence" value="ECO:0007669"/>
    <property type="project" value="InterPro"/>
</dbReference>
<dbReference type="Gene3D" id="3.40.309.10">
    <property type="entry name" value="Aldehyde Dehydrogenase, Chain A, domain 2"/>
    <property type="match status" value="1"/>
</dbReference>
<organism evidence="3 4">
    <name type="scientific">Microbacterium aurantiacum</name>
    <dbReference type="NCBI Taxonomy" id="162393"/>
    <lineage>
        <taxon>Bacteria</taxon>
        <taxon>Bacillati</taxon>
        <taxon>Actinomycetota</taxon>
        <taxon>Actinomycetes</taxon>
        <taxon>Micrococcales</taxon>
        <taxon>Microbacteriaceae</taxon>
        <taxon>Microbacterium</taxon>
    </lineage>
</organism>
<protein>
    <submittedName>
        <fullName evidence="3">Aldehyde dehydrogenase family protein</fullName>
    </submittedName>
</protein>
<dbReference type="PANTHER" id="PTHR11699">
    <property type="entry name" value="ALDEHYDE DEHYDROGENASE-RELATED"/>
    <property type="match status" value="1"/>
</dbReference>
<dbReference type="EMBL" id="JAHWXH010000001">
    <property type="protein sequence ID" value="MDS0244642.1"/>
    <property type="molecule type" value="Genomic_DNA"/>
</dbReference>
<dbReference type="AlphaFoldDB" id="A0AAJ2HFK5"/>